<dbReference type="Pfam" id="PF07224">
    <property type="entry name" value="Chlorophyllase"/>
    <property type="match status" value="1"/>
</dbReference>
<gene>
    <name evidence="1" type="ORF">D5086_0000264820</name>
</gene>
<organism evidence="1">
    <name type="scientific">Populus alba</name>
    <name type="common">White poplar</name>
    <dbReference type="NCBI Taxonomy" id="43335"/>
    <lineage>
        <taxon>Eukaryota</taxon>
        <taxon>Viridiplantae</taxon>
        <taxon>Streptophyta</taxon>
        <taxon>Embryophyta</taxon>
        <taxon>Tracheophyta</taxon>
        <taxon>Spermatophyta</taxon>
        <taxon>Magnoliopsida</taxon>
        <taxon>eudicotyledons</taxon>
        <taxon>Gunneridae</taxon>
        <taxon>Pentapetalae</taxon>
        <taxon>rosids</taxon>
        <taxon>fabids</taxon>
        <taxon>Malpighiales</taxon>
        <taxon>Salicaceae</taxon>
        <taxon>Saliceae</taxon>
        <taxon>Populus</taxon>
    </lineage>
</organism>
<accession>A0A4U5NMA1</accession>
<dbReference type="InterPro" id="IPR017395">
    <property type="entry name" value="Chlorophyllase-like"/>
</dbReference>
<dbReference type="GO" id="GO:0015996">
    <property type="term" value="P:chlorophyll catabolic process"/>
    <property type="evidence" value="ECO:0007669"/>
    <property type="project" value="TreeGrafter"/>
</dbReference>
<dbReference type="PANTHER" id="PTHR33428">
    <property type="entry name" value="CHLOROPHYLLASE-2, CHLOROPLASTIC"/>
    <property type="match status" value="1"/>
</dbReference>
<dbReference type="AlphaFoldDB" id="A0A4U5NMA1"/>
<dbReference type="EMBL" id="RCHU01001022">
    <property type="protein sequence ID" value="TKR83711.1"/>
    <property type="molecule type" value="Genomic_DNA"/>
</dbReference>
<dbReference type="GO" id="GO:0047746">
    <property type="term" value="F:chlorophyllase activity"/>
    <property type="evidence" value="ECO:0007669"/>
    <property type="project" value="TreeGrafter"/>
</dbReference>
<name>A0A4U5NMA1_POPAL</name>
<protein>
    <submittedName>
        <fullName evidence="1">Uncharacterized protein</fullName>
    </submittedName>
</protein>
<dbReference type="PANTHER" id="PTHR33428:SF2">
    <property type="entry name" value="CHLOROPHYLLASE-2"/>
    <property type="match status" value="1"/>
</dbReference>
<reference evidence="1" key="1">
    <citation type="submission" date="2018-10" db="EMBL/GenBank/DDBJ databases">
        <title>Population genomic analysis revealed the cold adaptation of white poplar.</title>
        <authorList>
            <person name="Liu Y.-J."/>
        </authorList>
    </citation>
    <scope>NUCLEOTIDE SEQUENCE [LARGE SCALE GENOMIC DNA]</scope>
    <source>
        <strain evidence="1">PAL-ZL1</strain>
    </source>
</reference>
<sequence length="155" mass="17339">MSNQIVSRLGPVGHRRGGKTAFELALDKADPVDGNDKGKQTPPPVLAYVPRSFDLDMAIMVIGSGLGELKRSPLDYGHLDMLDDDTKGLGGEATRKSRDPMIEEIHWRGCCCIYESILGSFKLLNYFSEFMNVDKLFCKDNDDVDIFLLIIWNLL</sequence>
<proteinExistence type="predicted"/>
<dbReference type="STRING" id="43335.A0A4U5NMA1"/>
<comment type="caution">
    <text evidence="1">The sequence shown here is derived from an EMBL/GenBank/DDBJ whole genome shotgun (WGS) entry which is preliminary data.</text>
</comment>
<evidence type="ECO:0000313" key="1">
    <source>
        <dbReference type="EMBL" id="TKR83711.1"/>
    </source>
</evidence>